<sequence length="664" mass="73125">MLGVKSYHHHYLLPPKSQPPPPSPYSATPTTTNKHTASPRAAISISTAAPTTTPAGNIPAPPDEAVLALSDYRSLFSSQRAETSAPVPLRHVISGGTAAASLLPADFPLGTYYLAGPGMFEDDHGSTVHPLDGHGYLRAFTFLCGAHGQVVVEFAARYVETESRAAERDPATGEWRFTHRGPFSVLRGGGGGNLMAGNTKVMKNVANTSVVRWGGRLLCLWEGGDPYEVEEGTLTTVGNFPEAGGGRSAAAQCDGGGEALTGVDLLDVAANMLKPILYGVFKMPPKRVLSHYKIDALRNRLLIMSCNAEDMLLPRSNFTFYEFDSNFKLLQSQDFCIPDHLMIHDWAFTDSHYILFGNRVKLDVAGSMAAVCGLSPMISALSLNPSKSTTPIYLLPRFPNNSEQPNRPLRDWKIPIESPSQMWVLHMANAFEERGVDGNLEIQIQASSCSYQWFNFQKMFGYDWQSGKLDPSMMNLEQGQEKLLPHLIQVKITLDSHGACKNCQVNDLSQWKKPSDFPVINQDFSGKKNKFVYAATSSGSRRALPHFPFDTVVKLNTTNKSTLTWSTGRRKFIGEPIFIAKRDKKDEDDGYLLVVEYAVSNKKCYLVVLDSKMIGRNNALVARFEVPRHLNFPLGFHGFWAPDVSHSPVNSPVSRPNKELALAC</sequence>
<keyword evidence="2 5" id="KW-0479">Metal-binding</keyword>
<organism evidence="7 8">
    <name type="scientific">Striga hermonthica</name>
    <name type="common">Purple witchweed</name>
    <name type="synonym">Buchnera hermonthica</name>
    <dbReference type="NCBI Taxonomy" id="68872"/>
    <lineage>
        <taxon>Eukaryota</taxon>
        <taxon>Viridiplantae</taxon>
        <taxon>Streptophyta</taxon>
        <taxon>Embryophyta</taxon>
        <taxon>Tracheophyta</taxon>
        <taxon>Spermatophyta</taxon>
        <taxon>Magnoliopsida</taxon>
        <taxon>eudicotyledons</taxon>
        <taxon>Gunneridae</taxon>
        <taxon>Pentapetalae</taxon>
        <taxon>asterids</taxon>
        <taxon>lamiids</taxon>
        <taxon>Lamiales</taxon>
        <taxon>Orobanchaceae</taxon>
        <taxon>Buchnereae</taxon>
        <taxon>Striga</taxon>
    </lineage>
</organism>
<feature type="binding site" evidence="5">
    <location>
        <position position="637"/>
    </location>
    <ligand>
        <name>Fe cation</name>
        <dbReference type="ChEBI" id="CHEBI:24875"/>
        <note>catalytic</note>
    </ligand>
</feature>
<dbReference type="PANTHER" id="PTHR10543:SF37">
    <property type="entry name" value="CAROTENOID CLEAVAGE DIOXYGENASE 7, CHLOROPLASTIC"/>
    <property type="match status" value="1"/>
</dbReference>
<feature type="compositionally biased region" description="Low complexity" evidence="6">
    <location>
        <begin position="25"/>
        <end position="39"/>
    </location>
</feature>
<dbReference type="PANTHER" id="PTHR10543">
    <property type="entry name" value="BETA-CAROTENE DIOXYGENASE"/>
    <property type="match status" value="1"/>
</dbReference>
<evidence type="ECO:0000256" key="3">
    <source>
        <dbReference type="ARBA" id="ARBA00022964"/>
    </source>
</evidence>
<keyword evidence="4 5" id="KW-0408">Iron</keyword>
<dbReference type="OrthoDB" id="1069523at2759"/>
<evidence type="ECO:0000256" key="6">
    <source>
        <dbReference type="SAM" id="MobiDB-lite"/>
    </source>
</evidence>
<evidence type="ECO:0000313" key="8">
    <source>
        <dbReference type="Proteomes" id="UP001153555"/>
    </source>
</evidence>
<comment type="caution">
    <text evidence="7">The sequence shown here is derived from an EMBL/GenBank/DDBJ whole genome shotgun (WGS) entry which is preliminary data.</text>
</comment>
<evidence type="ECO:0000313" key="7">
    <source>
        <dbReference type="EMBL" id="CAA0820389.1"/>
    </source>
</evidence>
<keyword evidence="3 7" id="KW-0223">Dioxygenase</keyword>
<evidence type="ECO:0000256" key="2">
    <source>
        <dbReference type="ARBA" id="ARBA00022723"/>
    </source>
</evidence>
<feature type="region of interest" description="Disordered" evidence="6">
    <location>
        <begin position="11"/>
        <end position="39"/>
    </location>
</feature>
<proteinExistence type="inferred from homology"/>
<gene>
    <name evidence="7" type="ORF">SHERM_18391</name>
</gene>
<protein>
    <submittedName>
        <fullName evidence="7">Carotenoid cleavage dioxygenase 7</fullName>
    </submittedName>
</protein>
<dbReference type="Pfam" id="PF03055">
    <property type="entry name" value="RPE65"/>
    <property type="match status" value="1"/>
</dbReference>
<dbReference type="GO" id="GO:0009570">
    <property type="term" value="C:chloroplast stroma"/>
    <property type="evidence" value="ECO:0007669"/>
    <property type="project" value="TreeGrafter"/>
</dbReference>
<dbReference type="GO" id="GO:0045549">
    <property type="term" value="F:9-cis-epoxycarotenoid dioxygenase activity"/>
    <property type="evidence" value="ECO:0007669"/>
    <property type="project" value="TreeGrafter"/>
</dbReference>
<feature type="binding site" evidence="5">
    <location>
        <position position="344"/>
    </location>
    <ligand>
        <name>Fe cation</name>
        <dbReference type="ChEBI" id="CHEBI:24875"/>
        <note>catalytic</note>
    </ligand>
</feature>
<keyword evidence="3 7" id="KW-0560">Oxidoreductase</keyword>
<dbReference type="EMBL" id="CACSLK010020742">
    <property type="protein sequence ID" value="CAA0820389.1"/>
    <property type="molecule type" value="Genomic_DNA"/>
</dbReference>
<dbReference type="GO" id="GO:0016121">
    <property type="term" value="P:carotene catabolic process"/>
    <property type="evidence" value="ECO:0007669"/>
    <property type="project" value="TreeGrafter"/>
</dbReference>
<evidence type="ECO:0000256" key="4">
    <source>
        <dbReference type="ARBA" id="ARBA00023004"/>
    </source>
</evidence>
<evidence type="ECO:0000256" key="1">
    <source>
        <dbReference type="ARBA" id="ARBA00006787"/>
    </source>
</evidence>
<keyword evidence="8" id="KW-1185">Reference proteome</keyword>
<name>A0A9N7MZB4_STRHE</name>
<evidence type="ECO:0000256" key="5">
    <source>
        <dbReference type="PIRSR" id="PIRSR604294-1"/>
    </source>
</evidence>
<dbReference type="Proteomes" id="UP001153555">
    <property type="component" value="Unassembled WGS sequence"/>
</dbReference>
<comment type="similarity">
    <text evidence="1">Belongs to the carotenoid oxygenase family.</text>
</comment>
<dbReference type="GO" id="GO:0046872">
    <property type="term" value="F:metal ion binding"/>
    <property type="evidence" value="ECO:0007669"/>
    <property type="project" value="UniProtKB-KW"/>
</dbReference>
<dbReference type="InterPro" id="IPR004294">
    <property type="entry name" value="Carotenoid_Oase"/>
</dbReference>
<feature type="binding site" evidence="5">
    <location>
        <position position="426"/>
    </location>
    <ligand>
        <name>Fe cation</name>
        <dbReference type="ChEBI" id="CHEBI:24875"/>
        <note>catalytic</note>
    </ligand>
</feature>
<accession>A0A9N7MZB4</accession>
<comment type="cofactor">
    <cofactor evidence="5">
        <name>Fe(2+)</name>
        <dbReference type="ChEBI" id="CHEBI:29033"/>
    </cofactor>
    <text evidence="5">Binds 1 Fe(2+) ion per subunit.</text>
</comment>
<reference evidence="7" key="1">
    <citation type="submission" date="2019-12" db="EMBL/GenBank/DDBJ databases">
        <authorList>
            <person name="Scholes J."/>
        </authorList>
    </citation>
    <scope>NUCLEOTIDE SEQUENCE</scope>
</reference>
<dbReference type="AlphaFoldDB" id="A0A9N7MZB4"/>